<evidence type="ECO:0000256" key="9">
    <source>
        <dbReference type="ARBA" id="ARBA00022989"/>
    </source>
</evidence>
<keyword evidence="12" id="KW-0325">Glycoprotein</keyword>
<comment type="catalytic activity">
    <reaction evidence="35">
        <text>1-hexadecanoyl-sn-glycero-3-phosphocholine + H2O = sn-glycerol 3-phosphocholine + hexadecanoate + H(+)</text>
        <dbReference type="Rhea" id="RHEA:40435"/>
        <dbReference type="ChEBI" id="CHEBI:7896"/>
        <dbReference type="ChEBI" id="CHEBI:15377"/>
        <dbReference type="ChEBI" id="CHEBI:15378"/>
        <dbReference type="ChEBI" id="CHEBI:16870"/>
        <dbReference type="ChEBI" id="CHEBI:72998"/>
    </reaction>
    <physiologicalReaction direction="left-to-right" evidence="35">
        <dbReference type="Rhea" id="RHEA:40436"/>
    </physiologicalReaction>
</comment>
<dbReference type="InParanoid" id="A0A7R8YQ83"/>
<comment type="catalytic activity">
    <reaction evidence="41">
        <text>1,3-di-(9Z-octadecenoyl)-glycerol + H2O = 1-(9Z-octadecenoyl)-glycerol + (9Z)-octadecenoate + H(+)</text>
        <dbReference type="Rhea" id="RHEA:39939"/>
        <dbReference type="ChEBI" id="CHEBI:15377"/>
        <dbReference type="ChEBI" id="CHEBI:15378"/>
        <dbReference type="ChEBI" id="CHEBI:30823"/>
        <dbReference type="ChEBI" id="CHEBI:75342"/>
        <dbReference type="ChEBI" id="CHEBI:75735"/>
    </reaction>
    <physiologicalReaction direction="left-to-right" evidence="41">
        <dbReference type="Rhea" id="RHEA:39940"/>
    </physiologicalReaction>
</comment>
<comment type="function">
    <text evidence="20">Calcium-independent membrane-associated phospholipase that catalyzes complete diacylation of phospholipids by hydrolyzing both sn-1 and sn-2 fatty acyl chains attached to the glycerol backbone (phospholipase B activity). Has dual phospholipase and lysophospholipase activities toward diacylphospholipids. Preferentially cleaves sn-2 ester bonds over sn-1 bonds. Acts as a lipase toward glycerolipid substrates. Hydrolyzes fatty acyl chains of diacylglycerols with preference for the sn-2 position and of triacylglycerols with not positional selectivity. May also hydrolyze long chain retinyl esters such as retinyl palmitate. May contribute to digestion of dietary phospholipids, glycerolipids and retinoids, facilitating lipid absorption at the brush border.</text>
</comment>
<evidence type="ECO:0000256" key="16">
    <source>
        <dbReference type="ARBA" id="ARBA00029723"/>
    </source>
</evidence>
<sequence>MGKLQKQFSPSTPFFCDVKGPGRRSPTPPTSVHMVRPGDIDIVAGMGDSLTAANGAMSTNLLHVTTENRGISWSIGGQENWRTFLTLPNILKEFNPNLYGYALSDGLSIQRLSRFNVAELGAMSRDIPYEARILIKRLQSDPKVNMTHHWKLVTILIGANDFCLDMCYQSDSRVILQRHEKDLLTTLRTLRDNIPRLIVNVVPAPSMKILIELKGLSPECFAGLHFECPCFFGSKVQKRRKEFLKVIEDWKKLDAKIINREEFHNKEDFTVNYQAFTKRILFPTTPNNLTDYRYMAVDCFHLSQKGHARATNALWNNMLEPDGQKYESWKVEFEEFKCPTKERPYFATRENSRT</sequence>
<keyword evidence="8" id="KW-0378">Hydrolase</keyword>
<evidence type="ECO:0000256" key="18">
    <source>
        <dbReference type="ARBA" id="ARBA00031485"/>
    </source>
</evidence>
<evidence type="ECO:0000256" key="17">
    <source>
        <dbReference type="ARBA" id="ARBA00031182"/>
    </source>
</evidence>
<comment type="catalytic activity">
    <reaction evidence="36">
        <text>1-hexadecanoyl-2-(9Z-octadecenoyl)-sn-glycero-3-phosphocholine + H2O = 1-hexadecanoyl-sn-glycero-3-phosphocholine + (9Z)-octadecenoate + H(+)</text>
        <dbReference type="Rhea" id="RHEA:38779"/>
        <dbReference type="ChEBI" id="CHEBI:15377"/>
        <dbReference type="ChEBI" id="CHEBI:15378"/>
        <dbReference type="ChEBI" id="CHEBI:30823"/>
        <dbReference type="ChEBI" id="CHEBI:72998"/>
        <dbReference type="ChEBI" id="CHEBI:73001"/>
    </reaction>
    <physiologicalReaction direction="left-to-right" evidence="36">
        <dbReference type="Rhea" id="RHEA:38780"/>
    </physiologicalReaction>
</comment>
<dbReference type="GO" id="GO:0004622">
    <property type="term" value="F:phosphatidylcholine lysophospholipase activity"/>
    <property type="evidence" value="ECO:0007669"/>
    <property type="project" value="UniProtKB-EC"/>
</dbReference>
<comment type="catalytic activity">
    <reaction evidence="31">
        <text>1-octadecanoyl-2-(9Z,12Z)-octadecadienoyl-sn-glycerol + H2O = 1-octadecanoyl-sn-glycerol + (9Z,12Z)-octadecadienoate + H(+)</text>
        <dbReference type="Rhea" id="RHEA:40927"/>
        <dbReference type="ChEBI" id="CHEBI:15377"/>
        <dbReference type="ChEBI" id="CHEBI:15378"/>
        <dbReference type="ChEBI" id="CHEBI:30245"/>
        <dbReference type="ChEBI" id="CHEBI:75550"/>
        <dbReference type="ChEBI" id="CHEBI:77097"/>
    </reaction>
    <physiologicalReaction direction="left-to-right" evidence="31">
        <dbReference type="Rhea" id="RHEA:40928"/>
    </physiologicalReaction>
</comment>
<keyword evidence="10" id="KW-0443">Lipid metabolism</keyword>
<keyword evidence="9" id="KW-1133">Transmembrane helix</keyword>
<dbReference type="GO" id="GO:0006644">
    <property type="term" value="P:phospholipid metabolic process"/>
    <property type="evidence" value="ECO:0007669"/>
    <property type="project" value="TreeGrafter"/>
</dbReference>
<comment type="catalytic activity">
    <reaction evidence="21">
        <text>1-hexadecanoyl-2-(9Z)-octadecenoyl-3-octadecanoyl-sn-glycerol + H2O = 2-(9Z-octadecenoyl)-3-octadecanoyl-sn-glycerol + hexadecanoate + H(+)</text>
        <dbReference type="Rhea" id="RHEA:41107"/>
        <dbReference type="ChEBI" id="CHEBI:7896"/>
        <dbReference type="ChEBI" id="CHEBI:15377"/>
        <dbReference type="ChEBI" id="CHEBI:15378"/>
        <dbReference type="ChEBI" id="CHEBI:75558"/>
        <dbReference type="ChEBI" id="CHEBI:77623"/>
    </reaction>
    <physiologicalReaction direction="left-to-right" evidence="21">
        <dbReference type="Rhea" id="RHEA:41108"/>
    </physiologicalReaction>
</comment>
<comment type="catalytic activity">
    <reaction evidence="32">
        <text>1,2,3-tri-(9Z-octadecenoyl)-glycerol + H2O = di-(9Z)-octadecenoylglycerol + (9Z)-octadecenoate + H(+)</text>
        <dbReference type="Rhea" id="RHEA:38575"/>
        <dbReference type="ChEBI" id="CHEBI:15377"/>
        <dbReference type="ChEBI" id="CHEBI:15378"/>
        <dbReference type="ChEBI" id="CHEBI:30823"/>
        <dbReference type="ChEBI" id="CHEBI:53753"/>
        <dbReference type="ChEBI" id="CHEBI:75945"/>
    </reaction>
    <physiologicalReaction direction="left-to-right" evidence="32">
        <dbReference type="Rhea" id="RHEA:38576"/>
    </physiologicalReaction>
</comment>
<evidence type="ECO:0000256" key="32">
    <source>
        <dbReference type="ARBA" id="ARBA00048386"/>
    </source>
</evidence>
<organism evidence="44 45">
    <name type="scientific">Hermetia illucens</name>
    <name type="common">Black soldier fly</name>
    <dbReference type="NCBI Taxonomy" id="343691"/>
    <lineage>
        <taxon>Eukaryota</taxon>
        <taxon>Metazoa</taxon>
        <taxon>Ecdysozoa</taxon>
        <taxon>Arthropoda</taxon>
        <taxon>Hexapoda</taxon>
        <taxon>Insecta</taxon>
        <taxon>Pterygota</taxon>
        <taxon>Neoptera</taxon>
        <taxon>Endopterygota</taxon>
        <taxon>Diptera</taxon>
        <taxon>Brachycera</taxon>
        <taxon>Stratiomyomorpha</taxon>
        <taxon>Stratiomyidae</taxon>
        <taxon>Hermetiinae</taxon>
        <taxon>Hermetia</taxon>
    </lineage>
</organism>
<evidence type="ECO:0000256" key="22">
    <source>
        <dbReference type="ARBA" id="ARBA00047363"/>
    </source>
</evidence>
<dbReference type="InterPro" id="IPR038885">
    <property type="entry name" value="PLB1"/>
</dbReference>
<evidence type="ECO:0000256" key="12">
    <source>
        <dbReference type="ARBA" id="ARBA00023180"/>
    </source>
</evidence>
<evidence type="ECO:0000256" key="36">
    <source>
        <dbReference type="ARBA" id="ARBA00048699"/>
    </source>
</evidence>
<dbReference type="InterPro" id="IPR001087">
    <property type="entry name" value="GDSL"/>
</dbReference>
<evidence type="ECO:0000256" key="24">
    <source>
        <dbReference type="ARBA" id="ARBA00047459"/>
    </source>
</evidence>
<comment type="catalytic activity">
    <reaction evidence="42">
        <text>2-(9Z-octadecenoyl)-glycerol + H2O = glycerol + (9Z)-octadecenoate + H(+)</text>
        <dbReference type="Rhea" id="RHEA:38491"/>
        <dbReference type="ChEBI" id="CHEBI:15377"/>
        <dbReference type="ChEBI" id="CHEBI:15378"/>
        <dbReference type="ChEBI" id="CHEBI:17754"/>
        <dbReference type="ChEBI" id="CHEBI:30823"/>
        <dbReference type="ChEBI" id="CHEBI:73990"/>
    </reaction>
    <physiologicalReaction direction="left-to-right" evidence="42">
        <dbReference type="Rhea" id="RHEA:38492"/>
    </physiologicalReaction>
</comment>
<evidence type="ECO:0000256" key="4">
    <source>
        <dbReference type="ARBA" id="ARBA00022475"/>
    </source>
</evidence>
<evidence type="ECO:0000256" key="2">
    <source>
        <dbReference type="ARBA" id="ARBA00009979"/>
    </source>
</evidence>
<evidence type="ECO:0000256" key="41">
    <source>
        <dbReference type="ARBA" id="ARBA00049372"/>
    </source>
</evidence>
<gene>
    <name evidence="44" type="ORF">HERILL_LOCUS4229</name>
</gene>
<comment type="catalytic activity">
    <reaction evidence="33">
        <text>a 1-acyl-sn-glycero-3-phosphocholine + H2O = sn-glycerol 3-phosphocholine + a fatty acid + H(+)</text>
        <dbReference type="Rhea" id="RHEA:15177"/>
        <dbReference type="ChEBI" id="CHEBI:15377"/>
        <dbReference type="ChEBI" id="CHEBI:15378"/>
        <dbReference type="ChEBI" id="CHEBI:16870"/>
        <dbReference type="ChEBI" id="CHEBI:28868"/>
        <dbReference type="ChEBI" id="CHEBI:58168"/>
        <dbReference type="EC" id="3.1.1.5"/>
    </reaction>
    <physiologicalReaction direction="left-to-right" evidence="33">
        <dbReference type="Rhea" id="RHEA:15178"/>
    </physiologicalReaction>
</comment>
<comment type="catalytic activity">
    <reaction evidence="24">
        <text>1-hexadecanoyl-2-(9Z)-octadecenoyl-3-octadecanoyl-sn-glycerol + H2O = 1-hexadecanoyl-2-(9Z-octadecenoyl)-sn-glycerol + octadecanoate + H(+)</text>
        <dbReference type="Rhea" id="RHEA:41111"/>
        <dbReference type="ChEBI" id="CHEBI:15377"/>
        <dbReference type="ChEBI" id="CHEBI:15378"/>
        <dbReference type="ChEBI" id="CHEBI:25629"/>
        <dbReference type="ChEBI" id="CHEBI:75466"/>
        <dbReference type="ChEBI" id="CHEBI:77623"/>
    </reaction>
    <physiologicalReaction direction="left-to-right" evidence="24">
        <dbReference type="Rhea" id="RHEA:41112"/>
    </physiologicalReaction>
</comment>
<dbReference type="FunFam" id="3.40.50.1110:FF:000005">
    <property type="entry name" value="Phospholipase B1"/>
    <property type="match status" value="1"/>
</dbReference>
<evidence type="ECO:0000256" key="39">
    <source>
        <dbReference type="ARBA" id="ARBA00048939"/>
    </source>
</evidence>
<proteinExistence type="inferred from homology"/>
<dbReference type="OrthoDB" id="10265800at2759"/>
<evidence type="ECO:0000256" key="19">
    <source>
        <dbReference type="ARBA" id="ARBA00033022"/>
    </source>
</evidence>
<evidence type="ECO:0000256" key="3">
    <source>
        <dbReference type="ARBA" id="ARBA00015133"/>
    </source>
</evidence>
<accession>A0A7R8YQ83</accession>
<evidence type="ECO:0000256" key="8">
    <source>
        <dbReference type="ARBA" id="ARBA00022801"/>
    </source>
</evidence>
<evidence type="ECO:0000256" key="5">
    <source>
        <dbReference type="ARBA" id="ARBA00022692"/>
    </source>
</evidence>
<comment type="catalytic activity">
    <reaction evidence="22">
        <text>1,3-dihexadecanoyl-2-(9Z-octadecenoyl)glycerol + H2O = 1-hexadecanoyl-2-(9Z-octadecenoyl)-glycerol + hexadecanoate + H(+)</text>
        <dbReference type="Rhea" id="RHEA:40979"/>
        <dbReference type="ChEBI" id="CHEBI:7896"/>
        <dbReference type="ChEBI" id="CHEBI:15377"/>
        <dbReference type="ChEBI" id="CHEBI:15378"/>
        <dbReference type="ChEBI" id="CHEBI:75585"/>
        <dbReference type="ChEBI" id="CHEBI:75688"/>
    </reaction>
    <physiologicalReaction direction="left-to-right" evidence="22">
        <dbReference type="Rhea" id="RHEA:40980"/>
    </physiologicalReaction>
</comment>
<dbReference type="AlphaFoldDB" id="A0A7R8YQ83"/>
<evidence type="ECO:0000256" key="34">
    <source>
        <dbReference type="ARBA" id="ARBA00048613"/>
    </source>
</evidence>
<comment type="catalytic activity">
    <reaction evidence="14">
        <text>1-hexadecanoyl-2-(9Z,12Z-octadecadienoyl)-sn-glycero-3-phosphocholine + H2O = (9Z,12Z)-octadecadienoate + 1-hexadecanoyl-sn-glycero-3-phosphocholine + H(+)</text>
        <dbReference type="Rhea" id="RHEA:40811"/>
        <dbReference type="ChEBI" id="CHEBI:15377"/>
        <dbReference type="ChEBI" id="CHEBI:15378"/>
        <dbReference type="ChEBI" id="CHEBI:30245"/>
        <dbReference type="ChEBI" id="CHEBI:72998"/>
        <dbReference type="ChEBI" id="CHEBI:73002"/>
    </reaction>
    <physiologicalReaction direction="left-to-right" evidence="14">
        <dbReference type="Rhea" id="RHEA:40812"/>
    </physiologicalReaction>
</comment>
<evidence type="ECO:0000256" key="10">
    <source>
        <dbReference type="ARBA" id="ARBA00023098"/>
    </source>
</evidence>
<keyword evidence="7" id="KW-0677">Repeat</keyword>
<keyword evidence="5" id="KW-0812">Transmembrane</keyword>
<comment type="catalytic activity">
    <reaction evidence="39">
        <text>1-hexadecanoyl-2-(9Z)-octadecenoyl-3-octadecanoyl-sn-glycerol + H2O = 1-hexadecanoyl-3-octadecanoyl-sn-glycerol + (9Z)-octadecenoate + H(+)</text>
        <dbReference type="Rhea" id="RHEA:41103"/>
        <dbReference type="ChEBI" id="CHEBI:15377"/>
        <dbReference type="ChEBI" id="CHEBI:15378"/>
        <dbReference type="ChEBI" id="CHEBI:30823"/>
        <dbReference type="ChEBI" id="CHEBI:77623"/>
        <dbReference type="ChEBI" id="CHEBI:77624"/>
    </reaction>
    <physiologicalReaction direction="left-to-right" evidence="39">
        <dbReference type="Rhea" id="RHEA:41104"/>
    </physiologicalReaction>
</comment>
<evidence type="ECO:0000256" key="27">
    <source>
        <dbReference type="ARBA" id="ARBA00048049"/>
    </source>
</evidence>
<evidence type="ECO:0000256" key="37">
    <source>
        <dbReference type="ARBA" id="ARBA00048869"/>
    </source>
</evidence>
<comment type="catalytic activity">
    <reaction evidence="28">
        <text>1,2-di-(9Z-octadecenoyl)-sn-glycero-3-phosphocholine + H2O = 1-(9Z-octadecenoyl)-sn-glycero-3-phosphocholine + (9Z)-octadecenoate + H(+)</text>
        <dbReference type="Rhea" id="RHEA:40923"/>
        <dbReference type="ChEBI" id="CHEBI:15377"/>
        <dbReference type="ChEBI" id="CHEBI:15378"/>
        <dbReference type="ChEBI" id="CHEBI:28610"/>
        <dbReference type="ChEBI" id="CHEBI:30823"/>
        <dbReference type="ChEBI" id="CHEBI:74669"/>
    </reaction>
    <physiologicalReaction direction="left-to-right" evidence="28">
        <dbReference type="Rhea" id="RHEA:40924"/>
    </physiologicalReaction>
</comment>
<evidence type="ECO:0000256" key="23">
    <source>
        <dbReference type="ARBA" id="ARBA00047438"/>
    </source>
</evidence>
<evidence type="ECO:0000256" key="6">
    <source>
        <dbReference type="ARBA" id="ARBA00022729"/>
    </source>
</evidence>
<comment type="catalytic activity">
    <reaction evidence="29">
        <text>1,2-dihexadecanoyl-sn-glycero-3-phosphocholine + H2O = 1-hexadecanoyl-sn-glycero-3-phosphocholine + hexadecanoate + H(+)</text>
        <dbReference type="Rhea" id="RHEA:41223"/>
        <dbReference type="ChEBI" id="CHEBI:7896"/>
        <dbReference type="ChEBI" id="CHEBI:15377"/>
        <dbReference type="ChEBI" id="CHEBI:15378"/>
        <dbReference type="ChEBI" id="CHEBI:72998"/>
        <dbReference type="ChEBI" id="CHEBI:72999"/>
    </reaction>
    <physiologicalReaction direction="left-to-right" evidence="29">
        <dbReference type="Rhea" id="RHEA:41224"/>
    </physiologicalReaction>
</comment>
<evidence type="ECO:0000313" key="44">
    <source>
        <dbReference type="EMBL" id="CAD7081106.1"/>
    </source>
</evidence>
<protein>
    <recommendedName>
        <fullName evidence="3">Phospholipase B1, membrane-associated</fullName>
    </recommendedName>
    <alternativeName>
        <fullName evidence="16">Lysophospholipase</fullName>
    </alternativeName>
    <alternativeName>
        <fullName evidence="17">Phospholipase A2</fullName>
    </alternativeName>
    <alternativeName>
        <fullName evidence="19">Phospholipase B/lipase</fullName>
    </alternativeName>
    <alternativeName>
        <fullName evidence="18">Triacylglycerol lipase</fullName>
    </alternativeName>
</protein>
<dbReference type="Proteomes" id="UP000594454">
    <property type="component" value="Chromosome 2"/>
</dbReference>
<evidence type="ECO:0000256" key="33">
    <source>
        <dbReference type="ARBA" id="ARBA00048454"/>
    </source>
</evidence>
<evidence type="ECO:0000256" key="15">
    <source>
        <dbReference type="ARBA" id="ARBA00023422"/>
    </source>
</evidence>
<dbReference type="Gene3D" id="3.40.50.1110">
    <property type="entry name" value="SGNH hydrolase"/>
    <property type="match status" value="1"/>
</dbReference>
<dbReference type="SUPFAM" id="SSF52266">
    <property type="entry name" value="SGNH hydrolase"/>
    <property type="match status" value="1"/>
</dbReference>
<evidence type="ECO:0000256" key="38">
    <source>
        <dbReference type="ARBA" id="ARBA00048872"/>
    </source>
</evidence>
<feature type="compositionally biased region" description="Polar residues" evidence="43">
    <location>
        <begin position="1"/>
        <end position="12"/>
    </location>
</feature>
<keyword evidence="11" id="KW-0472">Membrane</keyword>
<dbReference type="EMBL" id="LR899010">
    <property type="protein sequence ID" value="CAD7081106.1"/>
    <property type="molecule type" value="Genomic_DNA"/>
</dbReference>
<keyword evidence="6" id="KW-0732">Signal</keyword>
<evidence type="ECO:0000256" key="28">
    <source>
        <dbReference type="ARBA" id="ARBA00048058"/>
    </source>
</evidence>
<comment type="catalytic activity">
    <reaction evidence="34">
        <text>1-hexadecanoyl-2-(9Z-octadecenoyl)-sn-glycero-3-phosphoethanolamine + H2O = 1-hexadecanoyl-sn-glycero-3-phosphoethanolamine + (9Z)-octadecenoate + H(+)</text>
        <dbReference type="Rhea" id="RHEA:40911"/>
        <dbReference type="ChEBI" id="CHEBI:15377"/>
        <dbReference type="ChEBI" id="CHEBI:15378"/>
        <dbReference type="ChEBI" id="CHEBI:30823"/>
        <dbReference type="ChEBI" id="CHEBI:73004"/>
        <dbReference type="ChEBI" id="CHEBI:73007"/>
    </reaction>
    <physiologicalReaction direction="left-to-right" evidence="34">
        <dbReference type="Rhea" id="RHEA:40912"/>
    </physiologicalReaction>
</comment>
<keyword evidence="45" id="KW-1185">Reference proteome</keyword>
<evidence type="ECO:0000256" key="20">
    <source>
        <dbReference type="ARBA" id="ARBA00045916"/>
    </source>
</evidence>
<comment type="catalytic activity">
    <reaction evidence="38">
        <text>1-O-hexadecyl-2-(9Z)-octadecenoyl-sn-glycero-3-phosphocholine + H2O = 1-O-hexadecyl-sn-glycero-3-phosphocholine + (9Z)-octadecenoate + H(+)</text>
        <dbReference type="Rhea" id="RHEA:40915"/>
        <dbReference type="ChEBI" id="CHEBI:15377"/>
        <dbReference type="ChEBI" id="CHEBI:15378"/>
        <dbReference type="ChEBI" id="CHEBI:30823"/>
        <dbReference type="ChEBI" id="CHEBI:34112"/>
        <dbReference type="ChEBI" id="CHEBI:64496"/>
    </reaction>
    <physiologicalReaction direction="left-to-right" evidence="38">
        <dbReference type="Rhea" id="RHEA:40916"/>
    </physiologicalReaction>
</comment>
<evidence type="ECO:0000256" key="11">
    <source>
        <dbReference type="ARBA" id="ARBA00023136"/>
    </source>
</evidence>
<evidence type="ECO:0000256" key="42">
    <source>
        <dbReference type="ARBA" id="ARBA00049461"/>
    </source>
</evidence>
<dbReference type="Pfam" id="PF00657">
    <property type="entry name" value="Lipase_GDSL"/>
    <property type="match status" value="1"/>
</dbReference>
<evidence type="ECO:0000256" key="25">
    <source>
        <dbReference type="ARBA" id="ARBA00048011"/>
    </source>
</evidence>
<evidence type="ECO:0000256" key="1">
    <source>
        <dbReference type="ARBA" id="ARBA00004247"/>
    </source>
</evidence>
<comment type="catalytic activity">
    <reaction evidence="13">
        <text>a triacylglycerol + H2O = a diacylglycerol + a fatty acid + H(+)</text>
        <dbReference type="Rhea" id="RHEA:12044"/>
        <dbReference type="ChEBI" id="CHEBI:15377"/>
        <dbReference type="ChEBI" id="CHEBI:15378"/>
        <dbReference type="ChEBI" id="CHEBI:17855"/>
        <dbReference type="ChEBI" id="CHEBI:18035"/>
        <dbReference type="ChEBI" id="CHEBI:28868"/>
        <dbReference type="EC" id="3.1.1.3"/>
    </reaction>
    <physiologicalReaction direction="left-to-right" evidence="13">
        <dbReference type="Rhea" id="RHEA:12045"/>
    </physiologicalReaction>
</comment>
<dbReference type="InterPro" id="IPR035547">
    <property type="entry name" value="Phospholipase_B"/>
</dbReference>
<dbReference type="CDD" id="cd01824">
    <property type="entry name" value="Phospholipase_B_like"/>
    <property type="match status" value="1"/>
</dbReference>
<evidence type="ECO:0000256" key="43">
    <source>
        <dbReference type="SAM" id="MobiDB-lite"/>
    </source>
</evidence>
<evidence type="ECO:0000256" key="29">
    <source>
        <dbReference type="ARBA" id="ARBA00048227"/>
    </source>
</evidence>
<comment type="catalytic activity">
    <reaction evidence="40">
        <text>1,2-dihexadecanoyl-sn-glycero-3-phosphocholine + 2 H2O = sn-glycerol 3-phosphocholine + 2 hexadecanoate + 2 H(+)</text>
        <dbReference type="Rhea" id="RHEA:40975"/>
        <dbReference type="ChEBI" id="CHEBI:7896"/>
        <dbReference type="ChEBI" id="CHEBI:15377"/>
        <dbReference type="ChEBI" id="CHEBI:15378"/>
        <dbReference type="ChEBI" id="CHEBI:16870"/>
        <dbReference type="ChEBI" id="CHEBI:72999"/>
    </reaction>
    <physiologicalReaction direction="left-to-right" evidence="40">
        <dbReference type="Rhea" id="RHEA:40976"/>
    </physiologicalReaction>
</comment>
<dbReference type="PANTHER" id="PTHR21325:SF31">
    <property type="entry name" value="GH22081P-RELATED"/>
    <property type="match status" value="1"/>
</dbReference>
<evidence type="ECO:0000256" key="40">
    <source>
        <dbReference type="ARBA" id="ARBA00049363"/>
    </source>
</evidence>
<dbReference type="InterPro" id="IPR036514">
    <property type="entry name" value="SGNH_hydro_sf"/>
</dbReference>
<keyword evidence="4" id="KW-1003">Cell membrane</keyword>
<evidence type="ECO:0000256" key="26">
    <source>
        <dbReference type="ARBA" id="ARBA00048015"/>
    </source>
</evidence>
<dbReference type="GO" id="GO:0004623">
    <property type="term" value="F:phospholipase A2 activity"/>
    <property type="evidence" value="ECO:0007669"/>
    <property type="project" value="UniProtKB-EC"/>
</dbReference>
<dbReference type="GO" id="GO:0016324">
    <property type="term" value="C:apical plasma membrane"/>
    <property type="evidence" value="ECO:0007669"/>
    <property type="project" value="UniProtKB-SubCell"/>
</dbReference>
<comment type="catalytic activity">
    <reaction evidence="37">
        <text>1,3-dihexadecanoyl-2-(9Z-octadecenoyl)glycerol + H2O = 1,3-dihexadecanoylglycerol + (9Z)-octadecenoate + H(+)</text>
        <dbReference type="Rhea" id="RHEA:40983"/>
        <dbReference type="ChEBI" id="CHEBI:15377"/>
        <dbReference type="ChEBI" id="CHEBI:15378"/>
        <dbReference type="ChEBI" id="CHEBI:30823"/>
        <dbReference type="ChEBI" id="CHEBI:75688"/>
        <dbReference type="ChEBI" id="CHEBI:77619"/>
    </reaction>
    <physiologicalReaction direction="left-to-right" evidence="37">
        <dbReference type="Rhea" id="RHEA:40984"/>
    </physiologicalReaction>
</comment>
<evidence type="ECO:0000256" key="35">
    <source>
        <dbReference type="ARBA" id="ARBA00048656"/>
    </source>
</evidence>
<reference evidence="44 45" key="1">
    <citation type="submission" date="2020-11" db="EMBL/GenBank/DDBJ databases">
        <authorList>
            <person name="Wallbank WR R."/>
            <person name="Pardo Diaz C."/>
            <person name="Kozak K."/>
            <person name="Martin S."/>
            <person name="Jiggins C."/>
            <person name="Moest M."/>
            <person name="Warren A I."/>
            <person name="Generalovic N T."/>
            <person name="Byers J.R.P. K."/>
            <person name="Montejo-Kovacevich G."/>
            <person name="Yen C E."/>
        </authorList>
    </citation>
    <scope>NUCLEOTIDE SEQUENCE [LARGE SCALE GENOMIC DNA]</scope>
</reference>
<evidence type="ECO:0000256" key="21">
    <source>
        <dbReference type="ARBA" id="ARBA00047324"/>
    </source>
</evidence>
<evidence type="ECO:0000256" key="31">
    <source>
        <dbReference type="ARBA" id="ARBA00048374"/>
    </source>
</evidence>
<dbReference type="GO" id="GO:0004806">
    <property type="term" value="F:triacylglycerol lipase activity"/>
    <property type="evidence" value="ECO:0007669"/>
    <property type="project" value="UniProtKB-EC"/>
</dbReference>
<evidence type="ECO:0000256" key="14">
    <source>
        <dbReference type="ARBA" id="ARBA00023408"/>
    </source>
</evidence>
<evidence type="ECO:0000313" key="45">
    <source>
        <dbReference type="Proteomes" id="UP000594454"/>
    </source>
</evidence>
<comment type="catalytic activity">
    <reaction evidence="15">
        <text>a 1,2-diacyl-sn-glycero-3-phosphocholine + H2O = a 1-acyl-sn-glycero-3-phosphocholine + a fatty acid + H(+)</text>
        <dbReference type="Rhea" id="RHEA:15801"/>
        <dbReference type="ChEBI" id="CHEBI:15377"/>
        <dbReference type="ChEBI" id="CHEBI:15378"/>
        <dbReference type="ChEBI" id="CHEBI:28868"/>
        <dbReference type="ChEBI" id="CHEBI:57643"/>
        <dbReference type="ChEBI" id="CHEBI:58168"/>
        <dbReference type="EC" id="3.1.1.4"/>
    </reaction>
    <physiologicalReaction direction="left-to-right" evidence="15">
        <dbReference type="Rhea" id="RHEA:15802"/>
    </physiologicalReaction>
</comment>
<evidence type="ECO:0000256" key="30">
    <source>
        <dbReference type="ARBA" id="ARBA00048362"/>
    </source>
</evidence>
<dbReference type="PANTHER" id="PTHR21325">
    <property type="entry name" value="PHOSPHOLIPASE B, PLB1"/>
    <property type="match status" value="1"/>
</dbReference>
<comment type="catalytic activity">
    <reaction evidence="26">
        <text>1-hexadecanoyl-2-(9Z-octadecenoyl)-sn-glycero-3-phospho-(1'-sn-glycerol) + H2O = 1-hexadecanoyl-sn-glycero-3-phospho-(1'-sn-glycerol) + (9Z)-octadecenoate + H(+)</text>
        <dbReference type="Rhea" id="RHEA:40919"/>
        <dbReference type="ChEBI" id="CHEBI:15377"/>
        <dbReference type="ChEBI" id="CHEBI:15378"/>
        <dbReference type="ChEBI" id="CHEBI:30823"/>
        <dbReference type="ChEBI" id="CHEBI:72841"/>
        <dbReference type="ChEBI" id="CHEBI:75158"/>
    </reaction>
    <physiologicalReaction direction="left-to-right" evidence="26">
        <dbReference type="Rhea" id="RHEA:40920"/>
    </physiologicalReaction>
</comment>
<evidence type="ECO:0000256" key="13">
    <source>
        <dbReference type="ARBA" id="ARBA00023369"/>
    </source>
</evidence>
<feature type="region of interest" description="Disordered" evidence="43">
    <location>
        <begin position="1"/>
        <end position="31"/>
    </location>
</feature>
<comment type="subcellular location">
    <subcellularLocation>
        <location evidence="1">Apical cell membrane</location>
        <topology evidence="1">Single-pass type I membrane protein</topology>
    </subcellularLocation>
</comment>
<name>A0A7R8YQ83_HERIL</name>
<comment type="catalytic activity">
    <reaction evidence="25">
        <text>2,3-di-(9Z)-octadecenoyl-sn-glycerol + H2O = 3-(9Z-octadecenoyl)-sn-glycerol + (9Z)-octadecenoate + H(+)</text>
        <dbReference type="Rhea" id="RHEA:42604"/>
        <dbReference type="ChEBI" id="CHEBI:15377"/>
        <dbReference type="ChEBI" id="CHEBI:15378"/>
        <dbReference type="ChEBI" id="CHEBI:30823"/>
        <dbReference type="ChEBI" id="CHEBI:75824"/>
        <dbReference type="ChEBI" id="CHEBI:75938"/>
    </reaction>
    <physiologicalReaction direction="left-to-right" evidence="25">
        <dbReference type="Rhea" id="RHEA:42605"/>
    </physiologicalReaction>
</comment>
<evidence type="ECO:0000256" key="7">
    <source>
        <dbReference type="ARBA" id="ARBA00022737"/>
    </source>
</evidence>
<comment type="similarity">
    <text evidence="2">Belongs to the 'GDSL' lipolytic enzyme family. Phospholipase B1 subfamily.</text>
</comment>
<comment type="catalytic activity">
    <reaction evidence="27">
        <text>a 1-O-alkyl-2-acyl-sn-glycero-3-phosphocholine + H2O = a 1-O-alkyl-sn-glycero-3-phosphocholine + a fatty acid + H(+)</text>
        <dbReference type="Rhea" id="RHEA:36231"/>
        <dbReference type="ChEBI" id="CHEBI:15377"/>
        <dbReference type="ChEBI" id="CHEBI:15378"/>
        <dbReference type="ChEBI" id="CHEBI:28868"/>
        <dbReference type="ChEBI" id="CHEBI:30909"/>
        <dbReference type="ChEBI" id="CHEBI:36702"/>
        <dbReference type="EC" id="3.1.1.4"/>
    </reaction>
    <physiologicalReaction direction="left-to-right" evidence="27">
        <dbReference type="Rhea" id="RHEA:36232"/>
    </physiologicalReaction>
</comment>
<comment type="catalytic activity">
    <reaction evidence="30">
        <text>1-hexadecanoyl-2-(9Z,12Z-octadecadienoyl)-sn-glycero-3-phosphocholine + H2O = 2-(9Z,12Z-octadecadienoyl)-sn-glycero-3-phosphocholine + hexadecanoate + H(+)</text>
        <dbReference type="Rhea" id="RHEA:40971"/>
        <dbReference type="ChEBI" id="CHEBI:7896"/>
        <dbReference type="ChEBI" id="CHEBI:15377"/>
        <dbReference type="ChEBI" id="CHEBI:15378"/>
        <dbReference type="ChEBI" id="CHEBI:73002"/>
        <dbReference type="ChEBI" id="CHEBI:76084"/>
    </reaction>
    <physiologicalReaction direction="left-to-right" evidence="30">
        <dbReference type="Rhea" id="RHEA:40972"/>
    </physiologicalReaction>
</comment>
<comment type="catalytic activity">
    <reaction evidence="23">
        <text>1-(9Z-octadecenoyl)-glycerol + H2O = glycerol + (9Z)-octadecenoate + H(+)</text>
        <dbReference type="Rhea" id="RHEA:38487"/>
        <dbReference type="ChEBI" id="CHEBI:15377"/>
        <dbReference type="ChEBI" id="CHEBI:15378"/>
        <dbReference type="ChEBI" id="CHEBI:17754"/>
        <dbReference type="ChEBI" id="CHEBI:30823"/>
        <dbReference type="ChEBI" id="CHEBI:75342"/>
    </reaction>
    <physiologicalReaction direction="left-to-right" evidence="23">
        <dbReference type="Rhea" id="RHEA:38488"/>
    </physiologicalReaction>
</comment>